<evidence type="ECO:0000313" key="7">
    <source>
        <dbReference type="EMBL" id="KEZ75689.1"/>
    </source>
</evidence>
<evidence type="ECO:0000256" key="4">
    <source>
        <dbReference type="ARBA" id="ARBA00022989"/>
    </source>
</evidence>
<dbReference type="OrthoDB" id="9812084at2"/>
<dbReference type="Pfam" id="PF01810">
    <property type="entry name" value="LysE"/>
    <property type="match status" value="1"/>
</dbReference>
<keyword evidence="3 6" id="KW-0812">Transmembrane</keyword>
<dbReference type="Proteomes" id="UP000028302">
    <property type="component" value="Unassembled WGS sequence"/>
</dbReference>
<dbReference type="STRING" id="1304275.C41B8_18747"/>
<evidence type="ECO:0000256" key="1">
    <source>
        <dbReference type="ARBA" id="ARBA00004651"/>
    </source>
</evidence>
<dbReference type="GO" id="GO:0005886">
    <property type="term" value="C:plasma membrane"/>
    <property type="evidence" value="ECO:0007669"/>
    <property type="project" value="UniProtKB-SubCell"/>
</dbReference>
<dbReference type="EMBL" id="APNK01000063">
    <property type="protein sequence ID" value="KEZ75689.1"/>
    <property type="molecule type" value="Genomic_DNA"/>
</dbReference>
<sequence>MATAMTSLVITAALVLGSPGPAPVALAASSATFGLQRALPFYFGIMSGLALAALASAAGLGALFSHFPNLRRVLEVVAALYIIYLAYGIATASPPSDPSDAGGAPRFRDGMLLNVINPKSYAAFLAIFSQSILPLASPLWAYGLTAATCLAVAASTNMFWMASGQLLTSWLRRPGAARVIRGVLATAMVAAVLWAMFG</sequence>
<keyword evidence="2" id="KW-1003">Cell membrane</keyword>
<evidence type="ECO:0000256" key="6">
    <source>
        <dbReference type="SAM" id="Phobius"/>
    </source>
</evidence>
<dbReference type="InterPro" id="IPR001123">
    <property type="entry name" value="LeuE-type"/>
</dbReference>
<dbReference type="PANTHER" id="PTHR30086:SF20">
    <property type="entry name" value="ARGININE EXPORTER PROTEIN ARGO-RELATED"/>
    <property type="match status" value="1"/>
</dbReference>
<comment type="caution">
    <text evidence="7">The sequence shown here is derived from an EMBL/GenBank/DDBJ whole genome shotgun (WGS) entry which is preliminary data.</text>
</comment>
<evidence type="ECO:0000256" key="3">
    <source>
        <dbReference type="ARBA" id="ARBA00022692"/>
    </source>
</evidence>
<dbReference type="PANTHER" id="PTHR30086">
    <property type="entry name" value="ARGININE EXPORTER PROTEIN ARGO"/>
    <property type="match status" value="1"/>
</dbReference>
<comment type="subcellular location">
    <subcellularLocation>
        <location evidence="1">Cell membrane</location>
        <topology evidence="1">Multi-pass membrane protein</topology>
    </subcellularLocation>
</comment>
<keyword evidence="5 6" id="KW-0472">Membrane</keyword>
<keyword evidence="8" id="KW-1185">Reference proteome</keyword>
<reference evidence="7 8" key="1">
    <citation type="submission" date="2013-03" db="EMBL/GenBank/DDBJ databases">
        <title>Salinisphaera hydrothermalis C41B8 Genome Sequencing.</title>
        <authorList>
            <person name="Li C."/>
            <person name="Lai Q."/>
            <person name="Shao Z."/>
        </authorList>
    </citation>
    <scope>NUCLEOTIDE SEQUENCE [LARGE SCALE GENOMIC DNA]</scope>
    <source>
        <strain evidence="7 8">C41B8</strain>
    </source>
</reference>
<feature type="transmembrane region" description="Helical" evidence="6">
    <location>
        <begin position="179"/>
        <end position="197"/>
    </location>
</feature>
<feature type="transmembrane region" description="Helical" evidence="6">
    <location>
        <begin position="139"/>
        <end position="159"/>
    </location>
</feature>
<dbReference type="eggNOG" id="COG1280">
    <property type="taxonomic scope" value="Bacteria"/>
</dbReference>
<dbReference type="AlphaFoldDB" id="A0A084IG55"/>
<dbReference type="RefSeq" id="WP_037341801.1">
    <property type="nucleotide sequence ID" value="NZ_APNK01000063.1"/>
</dbReference>
<evidence type="ECO:0000256" key="2">
    <source>
        <dbReference type="ARBA" id="ARBA00022475"/>
    </source>
</evidence>
<dbReference type="GO" id="GO:0015171">
    <property type="term" value="F:amino acid transmembrane transporter activity"/>
    <property type="evidence" value="ECO:0007669"/>
    <property type="project" value="TreeGrafter"/>
</dbReference>
<name>A0A084IG55_SALHC</name>
<gene>
    <name evidence="7" type="ORF">C41B8_18747</name>
</gene>
<keyword evidence="4 6" id="KW-1133">Transmembrane helix</keyword>
<evidence type="ECO:0000256" key="5">
    <source>
        <dbReference type="ARBA" id="ARBA00023136"/>
    </source>
</evidence>
<proteinExistence type="predicted"/>
<feature type="transmembrane region" description="Helical" evidence="6">
    <location>
        <begin position="73"/>
        <end position="90"/>
    </location>
</feature>
<protein>
    <submittedName>
        <fullName evidence="7">Lysine exporter protein LysE/YggA</fullName>
    </submittedName>
</protein>
<feature type="transmembrane region" description="Helical" evidence="6">
    <location>
        <begin position="43"/>
        <end position="64"/>
    </location>
</feature>
<dbReference type="GO" id="GO:0033228">
    <property type="term" value="P:cysteine export across plasma membrane"/>
    <property type="evidence" value="ECO:0007669"/>
    <property type="project" value="TreeGrafter"/>
</dbReference>
<evidence type="ECO:0000313" key="8">
    <source>
        <dbReference type="Proteomes" id="UP000028302"/>
    </source>
</evidence>
<accession>A0A084IG55</accession>
<organism evidence="7 8">
    <name type="scientific">Salinisphaera hydrothermalis (strain C41B8)</name>
    <dbReference type="NCBI Taxonomy" id="1304275"/>
    <lineage>
        <taxon>Bacteria</taxon>
        <taxon>Pseudomonadati</taxon>
        <taxon>Pseudomonadota</taxon>
        <taxon>Gammaproteobacteria</taxon>
        <taxon>Salinisphaerales</taxon>
        <taxon>Salinisphaeraceae</taxon>
        <taxon>Salinisphaera</taxon>
    </lineage>
</organism>